<keyword evidence="4" id="KW-1185">Reference proteome</keyword>
<feature type="compositionally biased region" description="Basic and acidic residues" evidence="1">
    <location>
        <begin position="80"/>
        <end position="93"/>
    </location>
</feature>
<dbReference type="RefSeq" id="WP_158635401.1">
    <property type="nucleotide sequence ID" value="NZ_VLKY01000002.1"/>
</dbReference>
<accession>A0A562QKY8</accession>
<dbReference type="OrthoDB" id="5704257at2"/>
<evidence type="ECO:0000256" key="1">
    <source>
        <dbReference type="SAM" id="MobiDB-lite"/>
    </source>
</evidence>
<keyword evidence="2" id="KW-0732">Signal</keyword>
<evidence type="ECO:0000313" key="3">
    <source>
        <dbReference type="EMBL" id="TWI57379.1"/>
    </source>
</evidence>
<sequence length="93" mass="9758">MNRMNVLPLTTLTLSLFSGLALAGQDSGPPPGPHTPPPFVFKACEGHHAGDTVSFKAPDGKMLSGVCKDLDGKLAALPDHPPREKHDGPPPEK</sequence>
<evidence type="ECO:0000313" key="4">
    <source>
        <dbReference type="Proteomes" id="UP000316905"/>
    </source>
</evidence>
<feature type="region of interest" description="Disordered" evidence="1">
    <location>
        <begin position="72"/>
        <end position="93"/>
    </location>
</feature>
<feature type="chain" id="PRO_5021977314" evidence="2">
    <location>
        <begin position="24"/>
        <end position="93"/>
    </location>
</feature>
<dbReference type="Proteomes" id="UP000316905">
    <property type="component" value="Unassembled WGS sequence"/>
</dbReference>
<evidence type="ECO:0000256" key="2">
    <source>
        <dbReference type="SAM" id="SignalP"/>
    </source>
</evidence>
<protein>
    <submittedName>
        <fullName evidence="3">Uncharacterized protein</fullName>
    </submittedName>
</protein>
<reference evidence="3 4" key="1">
    <citation type="journal article" date="2015" name="Stand. Genomic Sci.">
        <title>Genomic Encyclopedia of Bacterial and Archaeal Type Strains, Phase III: the genomes of soil and plant-associated and newly described type strains.</title>
        <authorList>
            <person name="Whitman W.B."/>
            <person name="Woyke T."/>
            <person name="Klenk H.P."/>
            <person name="Zhou Y."/>
            <person name="Lilburn T.G."/>
            <person name="Beck B.J."/>
            <person name="De Vos P."/>
            <person name="Vandamme P."/>
            <person name="Eisen J.A."/>
            <person name="Garrity G."/>
            <person name="Hugenholtz P."/>
            <person name="Kyrpides N.C."/>
        </authorList>
    </citation>
    <scope>NUCLEOTIDE SEQUENCE [LARGE SCALE GENOMIC DNA]</scope>
    <source>
        <strain evidence="3 4">CGMCC 1.6858</strain>
    </source>
</reference>
<comment type="caution">
    <text evidence="3">The sequence shown here is derived from an EMBL/GenBank/DDBJ whole genome shotgun (WGS) entry which is preliminary data.</text>
</comment>
<name>A0A562QKY8_9PSED</name>
<dbReference type="EMBL" id="VLKY01000002">
    <property type="protein sequence ID" value="TWI57379.1"/>
    <property type="molecule type" value="Genomic_DNA"/>
</dbReference>
<organism evidence="3 4">
    <name type="scientific">Pseudomonas duriflava</name>
    <dbReference type="NCBI Taxonomy" id="459528"/>
    <lineage>
        <taxon>Bacteria</taxon>
        <taxon>Pseudomonadati</taxon>
        <taxon>Pseudomonadota</taxon>
        <taxon>Gammaproteobacteria</taxon>
        <taxon>Pseudomonadales</taxon>
        <taxon>Pseudomonadaceae</taxon>
        <taxon>Pseudomonas</taxon>
    </lineage>
</organism>
<gene>
    <name evidence="3" type="ORF">IQ22_00595</name>
</gene>
<feature type="signal peptide" evidence="2">
    <location>
        <begin position="1"/>
        <end position="23"/>
    </location>
</feature>
<proteinExistence type="predicted"/>
<dbReference type="AlphaFoldDB" id="A0A562QKY8"/>